<dbReference type="Pfam" id="PF00759">
    <property type="entry name" value="Glyco_hydro_9"/>
    <property type="match status" value="1"/>
</dbReference>
<dbReference type="InterPro" id="IPR018221">
    <property type="entry name" value="Glyco_hydro_9_His_AS"/>
</dbReference>
<dbReference type="AlphaFoldDB" id="A0AAN8V7H7"/>
<evidence type="ECO:0000256" key="2">
    <source>
        <dbReference type="ARBA" id="ARBA00007072"/>
    </source>
</evidence>
<dbReference type="PANTHER" id="PTHR22298">
    <property type="entry name" value="ENDO-1,4-BETA-GLUCANASE"/>
    <property type="match status" value="1"/>
</dbReference>
<feature type="signal peptide" evidence="9">
    <location>
        <begin position="1"/>
        <end position="21"/>
    </location>
</feature>
<dbReference type="EMBL" id="JBAMMX010000015">
    <property type="protein sequence ID" value="KAK6926374.1"/>
    <property type="molecule type" value="Genomic_DNA"/>
</dbReference>
<evidence type="ECO:0000256" key="8">
    <source>
        <dbReference type="PROSITE-ProRule" id="PRU10059"/>
    </source>
</evidence>
<dbReference type="InterPro" id="IPR012341">
    <property type="entry name" value="6hp_glycosidase-like_sf"/>
</dbReference>
<evidence type="ECO:0000313" key="12">
    <source>
        <dbReference type="Proteomes" id="UP001370490"/>
    </source>
</evidence>
<dbReference type="GO" id="GO:0030245">
    <property type="term" value="P:cellulose catabolic process"/>
    <property type="evidence" value="ECO:0007669"/>
    <property type="project" value="UniProtKB-KW"/>
</dbReference>
<evidence type="ECO:0000256" key="9">
    <source>
        <dbReference type="RuleBase" id="RU361166"/>
    </source>
</evidence>
<comment type="caution">
    <text evidence="11">The sequence shown here is derived from an EMBL/GenBank/DDBJ whole genome shotgun (WGS) entry which is preliminary data.</text>
</comment>
<feature type="chain" id="PRO_5042664087" description="Endoglucanase" evidence="9">
    <location>
        <begin position="22"/>
        <end position="506"/>
    </location>
</feature>
<evidence type="ECO:0000256" key="1">
    <source>
        <dbReference type="ARBA" id="ARBA00000966"/>
    </source>
</evidence>
<keyword evidence="4 9" id="KW-0136">Cellulose degradation</keyword>
<evidence type="ECO:0000256" key="6">
    <source>
        <dbReference type="ARBA" id="ARBA00023295"/>
    </source>
</evidence>
<dbReference type="FunFam" id="1.50.10.10:FF:000020">
    <property type="entry name" value="Endoglucanase"/>
    <property type="match status" value="1"/>
</dbReference>
<comment type="similarity">
    <text evidence="2 8 9">Belongs to the glycosyl hydrolase 9 (cellulase E) family.</text>
</comment>
<dbReference type="InterPro" id="IPR008928">
    <property type="entry name" value="6-hairpin_glycosidase_sf"/>
</dbReference>
<evidence type="ECO:0000256" key="3">
    <source>
        <dbReference type="ARBA" id="ARBA00022801"/>
    </source>
</evidence>
<protein>
    <recommendedName>
        <fullName evidence="9">Endoglucanase</fullName>
        <ecNumber evidence="9">3.2.1.4</ecNumber>
    </recommendedName>
</protein>
<keyword evidence="3 8" id="KW-0378">Hydrolase</keyword>
<evidence type="ECO:0000256" key="7">
    <source>
        <dbReference type="ARBA" id="ARBA00023326"/>
    </source>
</evidence>
<dbReference type="SUPFAM" id="SSF48208">
    <property type="entry name" value="Six-hairpin glycosidases"/>
    <property type="match status" value="1"/>
</dbReference>
<evidence type="ECO:0000256" key="5">
    <source>
        <dbReference type="ARBA" id="ARBA00023277"/>
    </source>
</evidence>
<organism evidence="11 12">
    <name type="scientific">Dillenia turbinata</name>
    <dbReference type="NCBI Taxonomy" id="194707"/>
    <lineage>
        <taxon>Eukaryota</taxon>
        <taxon>Viridiplantae</taxon>
        <taxon>Streptophyta</taxon>
        <taxon>Embryophyta</taxon>
        <taxon>Tracheophyta</taxon>
        <taxon>Spermatophyta</taxon>
        <taxon>Magnoliopsida</taxon>
        <taxon>eudicotyledons</taxon>
        <taxon>Gunneridae</taxon>
        <taxon>Pentapetalae</taxon>
        <taxon>Dilleniales</taxon>
        <taxon>Dilleniaceae</taxon>
        <taxon>Dillenia</taxon>
    </lineage>
</organism>
<feature type="active site" evidence="8">
    <location>
        <position position="425"/>
    </location>
</feature>
<evidence type="ECO:0000313" key="11">
    <source>
        <dbReference type="EMBL" id="KAK6926374.1"/>
    </source>
</evidence>
<dbReference type="Proteomes" id="UP001370490">
    <property type="component" value="Unassembled WGS sequence"/>
</dbReference>
<evidence type="ECO:0000256" key="4">
    <source>
        <dbReference type="ARBA" id="ARBA00023001"/>
    </source>
</evidence>
<dbReference type="InterPro" id="IPR001701">
    <property type="entry name" value="Glyco_hydro_9"/>
</dbReference>
<dbReference type="EC" id="3.2.1.4" evidence="9"/>
<keyword evidence="7 8" id="KW-0624">Polysaccharide degradation</keyword>
<proteinExistence type="inferred from homology"/>
<feature type="domain" description="Glycoside hydrolase family 9" evidence="10">
    <location>
        <begin position="25"/>
        <end position="498"/>
    </location>
</feature>
<comment type="catalytic activity">
    <reaction evidence="1 9">
        <text>Endohydrolysis of (1-&gt;4)-beta-D-glucosidic linkages in cellulose, lichenin and cereal beta-D-glucans.</text>
        <dbReference type="EC" id="3.2.1.4"/>
    </reaction>
</comment>
<keyword evidence="12" id="KW-1185">Reference proteome</keyword>
<dbReference type="GO" id="GO:0008810">
    <property type="term" value="F:cellulase activity"/>
    <property type="evidence" value="ECO:0007669"/>
    <property type="project" value="UniProtKB-EC"/>
</dbReference>
<keyword evidence="6 8" id="KW-0326">Glycosidase</keyword>
<evidence type="ECO:0000259" key="10">
    <source>
        <dbReference type="Pfam" id="PF00759"/>
    </source>
</evidence>
<keyword evidence="5 8" id="KW-0119">Carbohydrate metabolism</keyword>
<dbReference type="Gene3D" id="1.50.10.10">
    <property type="match status" value="1"/>
</dbReference>
<sequence>MLRLLLLGVLVLAMAVGSVDSKHNYADALTKSILFFEGQRSGNLPPSQRMTWRKDSALQDGFYLHINLAGGYYDAGDNVKFNFPMAFSVTMLGWSVIEFGNDMGSDYQHALDAIRWGTDYFLKCTRLAYKNIVYVQVGDPYGDHACWERPEDMDTPRTAYAVTFKHPGSEVSAEMAAALAAASLAFKSVDDPYSKQLIDRAIEVFRFADTYRGNYSDSVGKGACPFYCTNNGYEDELVWAAAWLYKATNKAEYMQYVRDRIYSISKIVTLGTIAEFGWDSKHAGINVLIAGMFKNEEKPFSEFADRFLCALLPESHDRWVDYSPGNYFLHISIFKNNKNCYNLGGLLFKAASSNMQCVTALSFLLVTHGRHLINTNRPYYCESRLTDPRRLIQHAKSQVDYMLGTNPAGMSYMVGYGKKFPQYIHHRGSTLPSLDKHSKPIRCRDGDGWFASKQPNPNELTGAVVGGPYPDDFYPDNRHDVGRSEPTTYINAPLVGVLAYFKAHPK</sequence>
<dbReference type="PROSITE" id="PS00592">
    <property type="entry name" value="GH9_2"/>
    <property type="match status" value="1"/>
</dbReference>
<keyword evidence="9" id="KW-0732">Signal</keyword>
<reference evidence="11 12" key="1">
    <citation type="submission" date="2023-12" db="EMBL/GenBank/DDBJ databases">
        <title>A high-quality genome assembly for Dillenia turbinata (Dilleniales).</title>
        <authorList>
            <person name="Chanderbali A."/>
        </authorList>
    </citation>
    <scope>NUCLEOTIDE SEQUENCE [LARGE SCALE GENOMIC DNA]</scope>
    <source>
        <strain evidence="11">LSX21</strain>
        <tissue evidence="11">Leaf</tissue>
    </source>
</reference>
<gene>
    <name evidence="11" type="ORF">RJ641_008093</name>
</gene>
<name>A0AAN8V7H7_9MAGN</name>
<accession>A0AAN8V7H7</accession>